<keyword evidence="1" id="KW-1133">Transmembrane helix</keyword>
<dbReference type="SUPFAM" id="SSF55874">
    <property type="entry name" value="ATPase domain of HSP90 chaperone/DNA topoisomerase II/histidine kinase"/>
    <property type="match status" value="1"/>
</dbReference>
<dbReference type="Pfam" id="PF07495">
    <property type="entry name" value="Y_Y_Y"/>
    <property type="match status" value="1"/>
</dbReference>
<keyword evidence="5" id="KW-1185">Reference proteome</keyword>
<protein>
    <submittedName>
        <fullName evidence="4">Two component regulator with propeller domain</fullName>
    </submittedName>
</protein>
<dbReference type="InterPro" id="IPR015943">
    <property type="entry name" value="WD40/YVTN_repeat-like_dom_sf"/>
</dbReference>
<dbReference type="InterPro" id="IPR010559">
    <property type="entry name" value="Sig_transdc_His_kin_internal"/>
</dbReference>
<evidence type="ECO:0000259" key="2">
    <source>
        <dbReference type="Pfam" id="PF06580"/>
    </source>
</evidence>
<dbReference type="PANTHER" id="PTHR34220:SF7">
    <property type="entry name" value="SENSOR HISTIDINE KINASE YPDA"/>
    <property type="match status" value="1"/>
</dbReference>
<keyword evidence="1" id="KW-0812">Transmembrane</keyword>
<dbReference type="Gene3D" id="2.60.40.10">
    <property type="entry name" value="Immunoglobulins"/>
    <property type="match status" value="1"/>
</dbReference>
<feature type="transmembrane region" description="Helical" evidence="1">
    <location>
        <begin position="696"/>
        <end position="717"/>
    </location>
</feature>
<dbReference type="EMBL" id="PTJE01000003">
    <property type="protein sequence ID" value="PPK94793.1"/>
    <property type="molecule type" value="Genomic_DNA"/>
</dbReference>
<dbReference type="GO" id="GO:0000155">
    <property type="term" value="F:phosphorelay sensor kinase activity"/>
    <property type="evidence" value="ECO:0007669"/>
    <property type="project" value="InterPro"/>
</dbReference>
<dbReference type="SUPFAM" id="SSF63829">
    <property type="entry name" value="Calcium-dependent phosphotriesterase"/>
    <property type="match status" value="1"/>
</dbReference>
<organism evidence="4 5">
    <name type="scientific">Nonlabens xylanidelens</name>
    <dbReference type="NCBI Taxonomy" id="191564"/>
    <lineage>
        <taxon>Bacteria</taxon>
        <taxon>Pseudomonadati</taxon>
        <taxon>Bacteroidota</taxon>
        <taxon>Flavobacteriia</taxon>
        <taxon>Flavobacteriales</taxon>
        <taxon>Flavobacteriaceae</taxon>
        <taxon>Nonlabens</taxon>
    </lineage>
</organism>
<dbReference type="Pfam" id="PF07494">
    <property type="entry name" value="Reg_prop"/>
    <property type="match status" value="1"/>
</dbReference>
<dbReference type="InterPro" id="IPR011110">
    <property type="entry name" value="Reg_prop"/>
</dbReference>
<accession>A0A2S6IKN8</accession>
<comment type="caution">
    <text evidence="4">The sequence shown here is derived from an EMBL/GenBank/DDBJ whole genome shotgun (WGS) entry which is preliminary data.</text>
</comment>
<evidence type="ECO:0000259" key="3">
    <source>
        <dbReference type="Pfam" id="PF07495"/>
    </source>
</evidence>
<dbReference type="InterPro" id="IPR011123">
    <property type="entry name" value="Y_Y_Y"/>
</dbReference>
<dbReference type="Proteomes" id="UP000239002">
    <property type="component" value="Unassembled WGS sequence"/>
</dbReference>
<feature type="domain" description="Signal transduction histidine kinase internal region" evidence="2">
    <location>
        <begin position="739"/>
        <end position="818"/>
    </location>
</feature>
<evidence type="ECO:0000256" key="1">
    <source>
        <dbReference type="SAM" id="Phobius"/>
    </source>
</evidence>
<dbReference type="Gene3D" id="3.30.565.10">
    <property type="entry name" value="Histidine kinase-like ATPase, C-terminal domain"/>
    <property type="match status" value="1"/>
</dbReference>
<dbReference type="AlphaFoldDB" id="A0A2S6IKN8"/>
<dbReference type="InterPro" id="IPR050640">
    <property type="entry name" value="Bact_2-comp_sensor_kinase"/>
</dbReference>
<feature type="domain" description="Two component regulator three Y" evidence="3">
    <location>
        <begin position="633"/>
        <end position="677"/>
    </location>
</feature>
<dbReference type="OrthoDB" id="358279at2"/>
<gene>
    <name evidence="4" type="ORF">LY01_01545</name>
</gene>
<dbReference type="Gene3D" id="2.130.10.10">
    <property type="entry name" value="YVTN repeat-like/Quinoprotein amine dehydrogenase"/>
    <property type="match status" value="2"/>
</dbReference>
<sequence length="943" mass="109396">MVRIWIFLVFLCVTNLCSGQSCINYSEKDGLPSNHVYKITQDVHGFIWIATDEGLVKYNGTEFKTFTTKDGLPTNDIWNLFPGTDGKLWYIAKSTSLGYILDDVVYDYSNEQEEIILDPIFAGFTGNKVILSDSHLSHTLNDQLLWQLKYYNPKERYQNFAYLLNDTYQGLAIEKLVHKGKMAVITKDHEYISIDNSALNSDSYSRSQITDSLFVTNSFHSYAFLNLNNLMAKEYTYQEQLGIPSLKYGRIHLVNGKLQLTGENVIAILDQKLKPEKVIPIPAAWRSHFSFIDKENTIWVATFTDGIYKYSLNEQRVATQLEPYKINDITQVNDDIIALVNGKGFYKYNDSLNLFKSYIDSDKFLYKSKYIKDYNTAYYITKNNIFTLKNGVLKDTVFPDVNETARSVSMYDGSLYGHYTTGLKKIDPASLKVLKVYYLKGIRNEVTFKDNIIVAASNGLYHLKSDELTRIEALSDFKKPVTDLITIEKEKLLITTSGYGVYWTDLNSIHLLKGSEYLKSNNPFYQDNQLYLPTNKGVYNYEYKDGKFNLQHIWDNTNGLPTNKINGIHRIDNQLLVATNKGIINLPMDFKTHQRLLDLYVETASYNKNNLKISNHVDYSSNSDLQLVIKSIDYRNNQKPAYQYRLMPAQTDWVMSSSSNLSFTDLTPGDYKLELRIDQVTNSFDFVVEPRWYQTWWFYVIAFLLFILLVIIITKTITKKSEKKKTKNLFQAKKLSELQLKALRSQMNPHFVFNSLTAIQYYINENDFETSDTYLVKFSRLIREFFEMSKEHLVSVDREIKLLNNYLSLEQLRFKGKLNYIFEIDPELDLNDKLPSMLLQPIVENAVNHGIFNKETAGTVLIKFTRIDSNEIKICIVDNGKGYKATQEDGRYKSTSVLDDRLKYLRETGDWEITVKREDAFPHKKDKGHQVLFHLKKLNNENI</sequence>
<reference evidence="4 5" key="1">
    <citation type="submission" date="2018-02" db="EMBL/GenBank/DDBJ databases">
        <title>Genomic Encyclopedia of Archaeal and Bacterial Type Strains, Phase II (KMG-II): from individual species to whole genera.</title>
        <authorList>
            <person name="Goeker M."/>
        </authorList>
    </citation>
    <scope>NUCLEOTIDE SEQUENCE [LARGE SCALE GENOMIC DNA]</scope>
    <source>
        <strain evidence="4 5">DSM 16809</strain>
    </source>
</reference>
<dbReference type="SUPFAM" id="SSF50998">
    <property type="entry name" value="Quinoprotein alcohol dehydrogenase-like"/>
    <property type="match status" value="1"/>
</dbReference>
<keyword evidence="1" id="KW-0472">Membrane</keyword>
<dbReference type="PANTHER" id="PTHR34220">
    <property type="entry name" value="SENSOR HISTIDINE KINASE YPDA"/>
    <property type="match status" value="1"/>
</dbReference>
<evidence type="ECO:0000313" key="4">
    <source>
        <dbReference type="EMBL" id="PPK94793.1"/>
    </source>
</evidence>
<dbReference type="InterPro" id="IPR013783">
    <property type="entry name" value="Ig-like_fold"/>
</dbReference>
<dbReference type="PROSITE" id="PS51257">
    <property type="entry name" value="PROKAR_LIPOPROTEIN"/>
    <property type="match status" value="1"/>
</dbReference>
<dbReference type="InterPro" id="IPR036890">
    <property type="entry name" value="HATPase_C_sf"/>
</dbReference>
<dbReference type="Pfam" id="PF06580">
    <property type="entry name" value="His_kinase"/>
    <property type="match status" value="1"/>
</dbReference>
<proteinExistence type="predicted"/>
<dbReference type="GO" id="GO:0016020">
    <property type="term" value="C:membrane"/>
    <property type="evidence" value="ECO:0007669"/>
    <property type="project" value="InterPro"/>
</dbReference>
<dbReference type="InterPro" id="IPR011047">
    <property type="entry name" value="Quinoprotein_ADH-like_sf"/>
</dbReference>
<dbReference type="RefSeq" id="WP_104515251.1">
    <property type="nucleotide sequence ID" value="NZ_MQVW01000024.1"/>
</dbReference>
<name>A0A2S6IKN8_9FLAO</name>
<evidence type="ECO:0000313" key="5">
    <source>
        <dbReference type="Proteomes" id="UP000239002"/>
    </source>
</evidence>